<name>A0A7W5DNU9_9PORP</name>
<accession>A0A7W5DNU9</accession>
<evidence type="ECO:0000256" key="1">
    <source>
        <dbReference type="SAM" id="Phobius"/>
    </source>
</evidence>
<dbReference type="AlphaFoldDB" id="A0A7W5DNU9"/>
<keyword evidence="1" id="KW-1133">Transmembrane helix</keyword>
<evidence type="ECO:0000259" key="3">
    <source>
        <dbReference type="Pfam" id="PF16344"/>
    </source>
</evidence>
<proteinExistence type="predicted"/>
<protein>
    <submittedName>
        <fullName evidence="4">Ferric-dicitrate binding protein FerR (Iron transport regulator)</fullName>
    </submittedName>
</protein>
<evidence type="ECO:0000313" key="4">
    <source>
        <dbReference type="EMBL" id="MBB3186196.1"/>
    </source>
</evidence>
<dbReference type="GO" id="GO:0016989">
    <property type="term" value="F:sigma factor antagonist activity"/>
    <property type="evidence" value="ECO:0007669"/>
    <property type="project" value="TreeGrafter"/>
</dbReference>
<keyword evidence="1" id="KW-0812">Transmembrane</keyword>
<reference evidence="4 5" key="1">
    <citation type="submission" date="2020-08" db="EMBL/GenBank/DDBJ databases">
        <title>Genomic Encyclopedia of Type Strains, Phase IV (KMG-IV): sequencing the most valuable type-strain genomes for metagenomic binning, comparative biology and taxonomic classification.</title>
        <authorList>
            <person name="Goeker M."/>
        </authorList>
    </citation>
    <scope>NUCLEOTIDE SEQUENCE [LARGE SCALE GENOMIC DNA]</scope>
    <source>
        <strain evidence="4 5">DSM 27471</strain>
    </source>
</reference>
<organism evidence="4 5">
    <name type="scientific">Microbacter margulisiae</name>
    <dbReference type="NCBI Taxonomy" id="1350067"/>
    <lineage>
        <taxon>Bacteria</taxon>
        <taxon>Pseudomonadati</taxon>
        <taxon>Bacteroidota</taxon>
        <taxon>Bacteroidia</taxon>
        <taxon>Bacteroidales</taxon>
        <taxon>Porphyromonadaceae</taxon>
        <taxon>Microbacter</taxon>
    </lineage>
</organism>
<keyword evidence="5" id="KW-1185">Reference proteome</keyword>
<gene>
    <name evidence="4" type="ORF">FHX64_000359</name>
</gene>
<dbReference type="Gene3D" id="2.60.120.1440">
    <property type="match status" value="1"/>
</dbReference>
<comment type="caution">
    <text evidence="4">The sequence shown here is derived from an EMBL/GenBank/DDBJ whole genome shotgun (WGS) entry which is preliminary data.</text>
</comment>
<dbReference type="PANTHER" id="PTHR30273:SF2">
    <property type="entry name" value="PROTEIN FECR"/>
    <property type="match status" value="1"/>
</dbReference>
<dbReference type="RefSeq" id="WP_183412127.1">
    <property type="nucleotide sequence ID" value="NZ_JACHYB010000001.1"/>
</dbReference>
<dbReference type="Pfam" id="PF04773">
    <property type="entry name" value="FecR"/>
    <property type="match status" value="1"/>
</dbReference>
<evidence type="ECO:0000313" key="5">
    <source>
        <dbReference type="Proteomes" id="UP000544222"/>
    </source>
</evidence>
<dbReference type="InterPro" id="IPR012373">
    <property type="entry name" value="Ferrdict_sens_TM"/>
</dbReference>
<dbReference type="Proteomes" id="UP000544222">
    <property type="component" value="Unassembled WGS sequence"/>
</dbReference>
<sequence>MTRINQLLDKFRSGNYSKNELNELLNMLQVSSEEDAIDVSMYLHWDECKNDPIGDEERFQQILDEIHHIINLRAPKPSFAKRLYTGLSRVAAILIIPLLIAFFIAMHKDEHLFAVAQNTVSVPLGAMSQFELPDGTHVWLNAGSKLTYPVTFDHQKCRVVALSGEGFFKVHKDKRFPFIVRMNGMDIRVTGTVFNARSYKDEPDVTVALIEGSVLLGKQVANHNVFEVSSALRPMEVAVLNKTTHRITLSMKDDLTKYIAWTQGRLVFDNDPIETVIEKLEKLYNIRVEIRDKQLLSYRFTATFTNESLDRALKIIKMSSPISFQIINGIPDSTGTYGQRTLILTKDTRLNENQHS</sequence>
<evidence type="ECO:0000259" key="2">
    <source>
        <dbReference type="Pfam" id="PF04773"/>
    </source>
</evidence>
<dbReference type="PANTHER" id="PTHR30273">
    <property type="entry name" value="PERIPLASMIC SIGNAL SENSOR AND SIGMA FACTOR ACTIVATOR FECR-RELATED"/>
    <property type="match status" value="1"/>
</dbReference>
<dbReference type="Pfam" id="PF16344">
    <property type="entry name" value="FecR_C"/>
    <property type="match status" value="1"/>
</dbReference>
<dbReference type="PIRSF" id="PIRSF018266">
    <property type="entry name" value="FecR"/>
    <property type="match status" value="1"/>
</dbReference>
<dbReference type="Gene3D" id="3.55.50.30">
    <property type="match status" value="1"/>
</dbReference>
<dbReference type="EMBL" id="JACHYB010000001">
    <property type="protein sequence ID" value="MBB3186196.1"/>
    <property type="molecule type" value="Genomic_DNA"/>
</dbReference>
<feature type="domain" description="FecR protein" evidence="2">
    <location>
        <begin position="119"/>
        <end position="214"/>
    </location>
</feature>
<feature type="transmembrane region" description="Helical" evidence="1">
    <location>
        <begin position="83"/>
        <end position="106"/>
    </location>
</feature>
<keyword evidence="1" id="KW-0472">Membrane</keyword>
<dbReference type="InterPro" id="IPR006860">
    <property type="entry name" value="FecR"/>
</dbReference>
<dbReference type="InterPro" id="IPR032508">
    <property type="entry name" value="FecR_C"/>
</dbReference>
<feature type="domain" description="Protein FecR C-terminal" evidence="3">
    <location>
        <begin position="265"/>
        <end position="328"/>
    </location>
</feature>